<dbReference type="EMBL" id="BPLQ01008357">
    <property type="protein sequence ID" value="GIY36753.1"/>
    <property type="molecule type" value="Genomic_DNA"/>
</dbReference>
<reference evidence="1 3" key="1">
    <citation type="submission" date="2021-06" db="EMBL/GenBank/DDBJ databases">
        <title>Caerostris darwini draft genome.</title>
        <authorList>
            <person name="Kono N."/>
            <person name="Arakawa K."/>
        </authorList>
    </citation>
    <scope>NUCLEOTIDE SEQUENCE [LARGE SCALE GENOMIC DNA]</scope>
</reference>
<protein>
    <submittedName>
        <fullName evidence="1">Uncharacterized protein</fullName>
    </submittedName>
</protein>
<gene>
    <name evidence="1" type="ORF">CDAR_2731</name>
    <name evidence="2" type="ORF">CDAR_2771</name>
</gene>
<accession>A0AAV4SUY7</accession>
<sequence length="172" mass="18858">MNNSLFSNYAAVPGPGIQLSPSGIAAAAMNKGSAGVFLSKSRSQTVVQKVFSIPQQIQYQDITPGFVPEPKMTNLLAASNEGELPISSTAHRTPNRLHSNMDDISARDTKWRNFGEAHLGHPSHLQAAKRFRPSNFEFPNFHRHLIEQLIPAMTPTGHLLKLHPADDGKDID</sequence>
<dbReference type="Proteomes" id="UP001054837">
    <property type="component" value="Unassembled WGS sequence"/>
</dbReference>
<evidence type="ECO:0000313" key="2">
    <source>
        <dbReference type="EMBL" id="GIY36753.1"/>
    </source>
</evidence>
<evidence type="ECO:0000313" key="1">
    <source>
        <dbReference type="EMBL" id="GIY36746.1"/>
    </source>
</evidence>
<evidence type="ECO:0000313" key="3">
    <source>
        <dbReference type="Proteomes" id="UP001054837"/>
    </source>
</evidence>
<proteinExistence type="predicted"/>
<dbReference type="EMBL" id="BPLQ01008357">
    <property type="protein sequence ID" value="GIY36746.1"/>
    <property type="molecule type" value="Genomic_DNA"/>
</dbReference>
<keyword evidence="3" id="KW-1185">Reference proteome</keyword>
<name>A0AAV4SUY7_9ARAC</name>
<comment type="caution">
    <text evidence="1">The sequence shown here is derived from an EMBL/GenBank/DDBJ whole genome shotgun (WGS) entry which is preliminary data.</text>
</comment>
<dbReference type="AlphaFoldDB" id="A0AAV4SUY7"/>
<organism evidence="1 3">
    <name type="scientific">Caerostris darwini</name>
    <dbReference type="NCBI Taxonomy" id="1538125"/>
    <lineage>
        <taxon>Eukaryota</taxon>
        <taxon>Metazoa</taxon>
        <taxon>Ecdysozoa</taxon>
        <taxon>Arthropoda</taxon>
        <taxon>Chelicerata</taxon>
        <taxon>Arachnida</taxon>
        <taxon>Araneae</taxon>
        <taxon>Araneomorphae</taxon>
        <taxon>Entelegynae</taxon>
        <taxon>Araneoidea</taxon>
        <taxon>Araneidae</taxon>
        <taxon>Caerostris</taxon>
    </lineage>
</organism>